<dbReference type="AlphaFoldDB" id="A0A5N5QE92"/>
<keyword evidence="3" id="KW-1185">Reference proteome</keyword>
<gene>
    <name evidence="2" type="ORF">CTheo_6782</name>
</gene>
<dbReference type="EMBL" id="SSOP01000231">
    <property type="protein sequence ID" value="KAB5589768.1"/>
    <property type="molecule type" value="Genomic_DNA"/>
</dbReference>
<dbReference type="Proteomes" id="UP000383932">
    <property type="component" value="Unassembled WGS sequence"/>
</dbReference>
<reference evidence="2 3" key="1">
    <citation type="journal article" date="2019" name="Fungal Biol. Biotechnol.">
        <title>Draft genome sequence of fastidious pathogen Ceratobasidium theobromae, which causes vascular-streak dieback in Theobroma cacao.</title>
        <authorList>
            <person name="Ali S.S."/>
            <person name="Asman A."/>
            <person name="Shao J."/>
            <person name="Firmansyah A.P."/>
            <person name="Susilo A.W."/>
            <person name="Rosmana A."/>
            <person name="McMahon P."/>
            <person name="Junaid M."/>
            <person name="Guest D."/>
            <person name="Kheng T.Y."/>
            <person name="Meinhardt L.W."/>
            <person name="Bailey B.A."/>
        </authorList>
    </citation>
    <scope>NUCLEOTIDE SEQUENCE [LARGE SCALE GENOMIC DNA]</scope>
    <source>
        <strain evidence="2 3">CT2</strain>
    </source>
</reference>
<feature type="region of interest" description="Disordered" evidence="1">
    <location>
        <begin position="133"/>
        <end position="160"/>
    </location>
</feature>
<feature type="region of interest" description="Disordered" evidence="1">
    <location>
        <begin position="1"/>
        <end position="31"/>
    </location>
</feature>
<feature type="compositionally biased region" description="Basic and acidic residues" evidence="1">
    <location>
        <begin position="248"/>
        <end position="257"/>
    </location>
</feature>
<feature type="region of interest" description="Disordered" evidence="1">
    <location>
        <begin position="233"/>
        <end position="257"/>
    </location>
</feature>
<proteinExistence type="predicted"/>
<evidence type="ECO:0000313" key="2">
    <source>
        <dbReference type="EMBL" id="KAB5589768.1"/>
    </source>
</evidence>
<comment type="caution">
    <text evidence="2">The sequence shown here is derived from an EMBL/GenBank/DDBJ whole genome shotgun (WGS) entry which is preliminary data.</text>
</comment>
<feature type="compositionally biased region" description="Polar residues" evidence="1">
    <location>
        <begin position="13"/>
        <end position="30"/>
    </location>
</feature>
<feature type="compositionally biased region" description="Basic and acidic residues" evidence="1">
    <location>
        <begin position="148"/>
        <end position="160"/>
    </location>
</feature>
<sequence length="341" mass="36794">MSTHTVVDGASKPNISIHPTTKGTHGVSNSPKHRVFEIPCPIDFPSTAGRTLEDPVLTRSVPLFQLESMQTTGLDNFRLSIGPGAAALFPMSLSSAHEGGRERTVLPIPWPVGEPVGRVSMLESRLQNVGLGRAGVQSQRGTRLGTRAKVERSQGEQERVEAPRMIERSYAMRHGERMRPLSGNRPPVGAAGPCMMERSYASRGERNPVGRHSAGLQVPPIISFELCSSDDETLPSSIIAPHQNSGHQDTEQPEREQKVEELGQVVLSERAVDELEHVALVGPAEPRLSTSGKQFGDILREIYGAHRQLLDPSSSGSSVPLTTPDNGCGLFGVVETTKVDS</sequence>
<evidence type="ECO:0000256" key="1">
    <source>
        <dbReference type="SAM" id="MobiDB-lite"/>
    </source>
</evidence>
<name>A0A5N5QE92_9AGAM</name>
<protein>
    <submittedName>
        <fullName evidence="2">Uncharacterized protein</fullName>
    </submittedName>
</protein>
<accession>A0A5N5QE92</accession>
<evidence type="ECO:0000313" key="3">
    <source>
        <dbReference type="Proteomes" id="UP000383932"/>
    </source>
</evidence>
<organism evidence="2 3">
    <name type="scientific">Ceratobasidium theobromae</name>
    <dbReference type="NCBI Taxonomy" id="1582974"/>
    <lineage>
        <taxon>Eukaryota</taxon>
        <taxon>Fungi</taxon>
        <taxon>Dikarya</taxon>
        <taxon>Basidiomycota</taxon>
        <taxon>Agaricomycotina</taxon>
        <taxon>Agaricomycetes</taxon>
        <taxon>Cantharellales</taxon>
        <taxon>Ceratobasidiaceae</taxon>
        <taxon>Ceratobasidium</taxon>
    </lineage>
</organism>